<dbReference type="Proteomes" id="UP001333102">
    <property type="component" value="Chromosome"/>
</dbReference>
<dbReference type="InterPro" id="IPR032820">
    <property type="entry name" value="ATPase_put"/>
</dbReference>
<protein>
    <submittedName>
        <fullName evidence="2">AtpZ/AtpI family protein</fullName>
    </submittedName>
</protein>
<dbReference type="RefSeq" id="WP_324669212.1">
    <property type="nucleotide sequence ID" value="NZ_CP141614.1"/>
</dbReference>
<keyword evidence="3" id="KW-1185">Reference proteome</keyword>
<evidence type="ECO:0000313" key="2">
    <source>
        <dbReference type="EMBL" id="WRP14827.1"/>
    </source>
</evidence>
<accession>A0ABZ1BRM0</accession>
<organism evidence="2 3">
    <name type="scientific">Geochorda subterranea</name>
    <dbReference type="NCBI Taxonomy" id="3109564"/>
    <lineage>
        <taxon>Bacteria</taxon>
        <taxon>Bacillati</taxon>
        <taxon>Bacillota</taxon>
        <taxon>Limnochordia</taxon>
        <taxon>Limnochordales</taxon>
        <taxon>Geochordaceae</taxon>
        <taxon>Geochorda</taxon>
    </lineage>
</organism>
<proteinExistence type="predicted"/>
<feature type="transmembrane region" description="Helical" evidence="1">
    <location>
        <begin position="52"/>
        <end position="72"/>
    </location>
</feature>
<dbReference type="EMBL" id="CP141614">
    <property type="protein sequence ID" value="WRP14827.1"/>
    <property type="molecule type" value="Genomic_DNA"/>
</dbReference>
<gene>
    <name evidence="2" type="ORF">VLY81_01255</name>
</gene>
<reference evidence="3" key="1">
    <citation type="submission" date="2023-12" db="EMBL/GenBank/DDBJ databases">
        <title>Novel isolates from deep terrestrial aquifers shed light on the physiology and ecology of the class Limnochordia.</title>
        <authorList>
            <person name="Karnachuk O.V."/>
            <person name="Lukina A.P."/>
            <person name="Avakyan M.R."/>
            <person name="Kadnikov V."/>
            <person name="Begmatov S."/>
            <person name="Beletsky A.V."/>
            <person name="Mardanov A.V."/>
            <person name="Ravin N.V."/>
        </authorList>
    </citation>
    <scope>NUCLEOTIDE SEQUENCE [LARGE SCALE GENOMIC DNA]</scope>
    <source>
        <strain evidence="3">LN</strain>
    </source>
</reference>
<keyword evidence="1" id="KW-0812">Transmembrane</keyword>
<keyword evidence="1" id="KW-1133">Transmembrane helix</keyword>
<evidence type="ECO:0000256" key="1">
    <source>
        <dbReference type="SAM" id="Phobius"/>
    </source>
</evidence>
<evidence type="ECO:0000313" key="3">
    <source>
        <dbReference type="Proteomes" id="UP001333102"/>
    </source>
</evidence>
<feature type="transmembrane region" description="Helical" evidence="1">
    <location>
        <begin position="21"/>
        <end position="40"/>
    </location>
</feature>
<sequence length="85" mass="9309">MGDRGGGRGAGRSPWAELGRYAGLFAWGFNTAAALVLGIWGGNYLDRRWGTAPWLAVTGVVLAVTLSLYSLVREISRVESRERRR</sequence>
<keyword evidence="1" id="KW-0472">Membrane</keyword>
<dbReference type="Pfam" id="PF09527">
    <property type="entry name" value="ATPase_gene1"/>
    <property type="match status" value="1"/>
</dbReference>
<name>A0ABZ1BRM0_9FIRM</name>